<protein>
    <submittedName>
        <fullName evidence="1">Uncharacterized protein</fullName>
    </submittedName>
</protein>
<name>A0A7S5L287_KLEPN</name>
<geneLocation type="plasmid" evidence="1">
    <name>pKpnB199</name>
</geneLocation>
<evidence type="ECO:0000313" key="1">
    <source>
        <dbReference type="EMBL" id="QGW58698.1"/>
    </source>
</evidence>
<reference evidence="1" key="1">
    <citation type="submission" date="2019-02" db="EMBL/GenBank/DDBJ databases">
        <title>Klebsiella pneumoniae strain B199 multidrug resistance plasmid pKpnB199.</title>
        <authorList>
            <person name="Navon-Venezia S."/>
            <person name="Kondratyeva K."/>
            <person name="Gancz A."/>
        </authorList>
    </citation>
    <scope>NUCLEOTIDE SEQUENCE</scope>
    <source>
        <strain evidence="1">B199</strain>
        <plasmid evidence="1">pKpnB199</plasmid>
    </source>
</reference>
<sequence length="42" mass="4653">MRQGPTSQKGIENWNALVCFAPALRGFYTTHRFQLVGITAAT</sequence>
<dbReference type="AlphaFoldDB" id="A0A7S5L287"/>
<gene>
    <name evidence="1" type="ORF">pKpnB199_00219</name>
    <name evidence="2" type="ORF">pKpnB199_00336</name>
</gene>
<organism evidence="1">
    <name type="scientific">Klebsiella pneumoniae</name>
    <dbReference type="NCBI Taxonomy" id="573"/>
    <lineage>
        <taxon>Bacteria</taxon>
        <taxon>Pseudomonadati</taxon>
        <taxon>Pseudomonadota</taxon>
        <taxon>Gammaproteobacteria</taxon>
        <taxon>Enterobacterales</taxon>
        <taxon>Enterobacteriaceae</taxon>
        <taxon>Klebsiella/Raoultella group</taxon>
        <taxon>Klebsiella</taxon>
        <taxon>Klebsiella pneumoniae complex</taxon>
    </lineage>
</organism>
<accession>A0A7S5L287</accession>
<proteinExistence type="predicted"/>
<keyword evidence="1" id="KW-0614">Plasmid</keyword>
<dbReference type="EMBL" id="MK552108">
    <property type="protein sequence ID" value="QGW58802.1"/>
    <property type="molecule type" value="Genomic_DNA"/>
</dbReference>
<evidence type="ECO:0000313" key="2">
    <source>
        <dbReference type="EMBL" id="QGW58802.1"/>
    </source>
</evidence>
<dbReference type="EMBL" id="MK552108">
    <property type="protein sequence ID" value="QGW58698.1"/>
    <property type="molecule type" value="Genomic_DNA"/>
</dbReference>